<organism evidence="3 4">
    <name type="scientific">Cyclotella atomus</name>
    <dbReference type="NCBI Taxonomy" id="382360"/>
    <lineage>
        <taxon>Eukaryota</taxon>
        <taxon>Sar</taxon>
        <taxon>Stramenopiles</taxon>
        <taxon>Ochrophyta</taxon>
        <taxon>Bacillariophyta</taxon>
        <taxon>Coscinodiscophyceae</taxon>
        <taxon>Thalassiosirophycidae</taxon>
        <taxon>Stephanodiscales</taxon>
        <taxon>Stephanodiscaceae</taxon>
        <taxon>Cyclotella</taxon>
    </lineage>
</organism>
<keyword evidence="1" id="KW-0175">Coiled coil</keyword>
<evidence type="ECO:0000313" key="4">
    <source>
        <dbReference type="Proteomes" id="UP001530400"/>
    </source>
</evidence>
<feature type="compositionally biased region" description="Polar residues" evidence="2">
    <location>
        <begin position="88"/>
        <end position="103"/>
    </location>
</feature>
<evidence type="ECO:0000256" key="1">
    <source>
        <dbReference type="SAM" id="Coils"/>
    </source>
</evidence>
<dbReference type="AlphaFoldDB" id="A0ABD3PA08"/>
<feature type="compositionally biased region" description="Acidic residues" evidence="2">
    <location>
        <begin position="333"/>
        <end position="342"/>
    </location>
</feature>
<protein>
    <submittedName>
        <fullName evidence="3">Uncharacterized protein</fullName>
    </submittedName>
</protein>
<gene>
    <name evidence="3" type="ORF">ACHAWO_007783</name>
</gene>
<feature type="compositionally biased region" description="Basic and acidic residues" evidence="2">
    <location>
        <begin position="625"/>
        <end position="653"/>
    </location>
</feature>
<feature type="compositionally biased region" description="Polar residues" evidence="2">
    <location>
        <begin position="64"/>
        <end position="76"/>
    </location>
</feature>
<feature type="compositionally biased region" description="Polar residues" evidence="2">
    <location>
        <begin position="176"/>
        <end position="186"/>
    </location>
</feature>
<feature type="compositionally biased region" description="Low complexity" evidence="2">
    <location>
        <begin position="41"/>
        <end position="58"/>
    </location>
</feature>
<dbReference type="Proteomes" id="UP001530400">
    <property type="component" value="Unassembled WGS sequence"/>
</dbReference>
<evidence type="ECO:0000313" key="3">
    <source>
        <dbReference type="EMBL" id="KAL3784857.1"/>
    </source>
</evidence>
<feature type="coiled-coil region" evidence="1">
    <location>
        <begin position="454"/>
        <end position="481"/>
    </location>
</feature>
<accession>A0ABD3PA08</accession>
<feature type="region of interest" description="Disordered" evidence="2">
    <location>
        <begin position="422"/>
        <end position="442"/>
    </location>
</feature>
<reference evidence="3 4" key="1">
    <citation type="submission" date="2024-10" db="EMBL/GenBank/DDBJ databases">
        <title>Updated reference genomes for cyclostephanoid diatoms.</title>
        <authorList>
            <person name="Roberts W.R."/>
            <person name="Alverson A.J."/>
        </authorList>
    </citation>
    <scope>NUCLEOTIDE SEQUENCE [LARGE SCALE GENOMIC DNA]</scope>
    <source>
        <strain evidence="3 4">AJA010-31</strain>
    </source>
</reference>
<dbReference type="EMBL" id="JALLPJ020000712">
    <property type="protein sequence ID" value="KAL3784857.1"/>
    <property type="molecule type" value="Genomic_DNA"/>
</dbReference>
<feature type="region of interest" description="Disordered" evidence="2">
    <location>
        <begin position="625"/>
        <end position="656"/>
    </location>
</feature>
<feature type="region of interest" description="Disordered" evidence="2">
    <location>
        <begin position="171"/>
        <end position="213"/>
    </location>
</feature>
<keyword evidence="4" id="KW-1185">Reference proteome</keyword>
<evidence type="ECO:0000256" key="2">
    <source>
        <dbReference type="SAM" id="MobiDB-lite"/>
    </source>
</evidence>
<proteinExistence type="predicted"/>
<comment type="caution">
    <text evidence="3">The sequence shown here is derived from an EMBL/GenBank/DDBJ whole genome shotgun (WGS) entry which is preliminary data.</text>
</comment>
<name>A0ABD3PA08_9STRA</name>
<feature type="region of interest" description="Disordered" evidence="2">
    <location>
        <begin position="325"/>
        <end position="344"/>
    </location>
</feature>
<feature type="region of interest" description="Disordered" evidence="2">
    <location>
        <begin position="25"/>
        <end position="134"/>
    </location>
</feature>
<feature type="compositionally biased region" description="Acidic residues" evidence="2">
    <location>
        <begin position="119"/>
        <end position="133"/>
    </location>
</feature>
<sequence length="799" mass="86396">MDPNSGGNPPDAKAPASFASTISAAFAHLTGKEKDGGKNEGAAQPPAAGTTSAAPSWAMGAPEQAQNMFTTTSSSGGVAMSNFAPAFSSDSVTKTDEPPSSANEALEDLKTDNVQDVEMKEEDESSTGAEDTDFSAPKKLRAIVGEQTVNVRVKVDNEVVEDDAVAEVDRSGIERSVSSSTNTSVEKNQRPMETDEYPQQQEEHHHSHRTRSSSFDIAQALVNANNNIMDQETNTTNSSFSNPPADFADASLLLGLTDTAALPSKPVRGELEPATLPSTMTFFLDMLNENQRRVRHRHIPAVDGFRKLYKNEIKQDLAAARALNRKSRRGDETMMEGDEEMKDELSENDGLADRASAEAETFQEGVLPDSDAFVAPSENTIAFAHCGQLASLMESTPFENSMRGGVSASTLRSPQLVESLTAFNPPRPQESTATKSKHRLKRWESNPQDVEVDLLNYKKTVQRTRMELHKAEDEHAQIEAVASMMRTQYMNHLDAYREETAAVGEQLRAVKSHCFKAAEEHNGKTISTRGSSKSMRDVFAALKSLGDDLGAKATGSGGGTHLLHSDWRVSGLGGIASSSAEESASANDSLANGWILVGDKVKTPTGESGTVEKIIAPSIKKVLPKENNKDSNAKDVDNTKTDADAPSVKKEEPSLSEMVVPEGISVRFDSGTVTTFSFSDLKLEAAPFPCAKDSDLVKRWENMKQSAIDTGSRHDYSGMNSQVIASVLRRQQEDDQDGSVSPKSVTQYDDLSNIVPFGAGIISAPQQIRDFSSIIPINALEENVRKVIYESGKDVQVDI</sequence>